<feature type="domain" description="SusD-like N-terminal" evidence="8">
    <location>
        <begin position="51"/>
        <end position="217"/>
    </location>
</feature>
<comment type="similarity">
    <text evidence="2">Belongs to the SusD family.</text>
</comment>
<dbReference type="EMBL" id="QRTH01000004">
    <property type="protein sequence ID" value="RGQ51392.1"/>
    <property type="molecule type" value="Genomic_DNA"/>
</dbReference>
<dbReference type="RefSeq" id="WP_117964346.1">
    <property type="nucleotide sequence ID" value="NZ_BAABYI010000001.1"/>
</dbReference>
<dbReference type="SUPFAM" id="SSF48452">
    <property type="entry name" value="TPR-like"/>
    <property type="match status" value="1"/>
</dbReference>
<dbReference type="InterPro" id="IPR033985">
    <property type="entry name" value="SusD-like_N"/>
</dbReference>
<feature type="domain" description="RagB/SusD" evidence="7">
    <location>
        <begin position="293"/>
        <end position="534"/>
    </location>
</feature>
<evidence type="ECO:0000256" key="6">
    <source>
        <dbReference type="SAM" id="SignalP"/>
    </source>
</evidence>
<keyword evidence="5" id="KW-0998">Cell outer membrane</keyword>
<accession>A0A412BCG1</accession>
<evidence type="ECO:0000313" key="10">
    <source>
        <dbReference type="Proteomes" id="UP000283680"/>
    </source>
</evidence>
<comment type="caution">
    <text evidence="9">The sequence shown here is derived from an EMBL/GenBank/DDBJ whole genome shotgun (WGS) entry which is preliminary data.</text>
</comment>
<dbReference type="AlphaFoldDB" id="A0A412BCG1"/>
<proteinExistence type="inferred from homology"/>
<evidence type="ECO:0000259" key="7">
    <source>
        <dbReference type="Pfam" id="PF07980"/>
    </source>
</evidence>
<reference evidence="9 10" key="1">
    <citation type="submission" date="2018-08" db="EMBL/GenBank/DDBJ databases">
        <title>A genome reference for cultivated species of the human gut microbiota.</title>
        <authorList>
            <person name="Zou Y."/>
            <person name="Xue W."/>
            <person name="Luo G."/>
        </authorList>
    </citation>
    <scope>NUCLEOTIDE SEQUENCE [LARGE SCALE GENOMIC DNA]</scope>
    <source>
        <strain evidence="9 10">AF28-11</strain>
    </source>
</reference>
<evidence type="ECO:0000256" key="1">
    <source>
        <dbReference type="ARBA" id="ARBA00004442"/>
    </source>
</evidence>
<evidence type="ECO:0000256" key="5">
    <source>
        <dbReference type="ARBA" id="ARBA00023237"/>
    </source>
</evidence>
<dbReference type="Gene3D" id="1.25.40.390">
    <property type="match status" value="1"/>
</dbReference>
<name>A0A412BCG1_BACUN</name>
<dbReference type="InterPro" id="IPR011990">
    <property type="entry name" value="TPR-like_helical_dom_sf"/>
</dbReference>
<evidence type="ECO:0000313" key="9">
    <source>
        <dbReference type="EMBL" id="RGQ51392.1"/>
    </source>
</evidence>
<evidence type="ECO:0000259" key="8">
    <source>
        <dbReference type="Pfam" id="PF14322"/>
    </source>
</evidence>
<feature type="signal peptide" evidence="6">
    <location>
        <begin position="1"/>
        <end position="24"/>
    </location>
</feature>
<dbReference type="Pfam" id="PF07980">
    <property type="entry name" value="SusD_RagB"/>
    <property type="match status" value="1"/>
</dbReference>
<feature type="chain" id="PRO_5019069352" evidence="6">
    <location>
        <begin position="25"/>
        <end position="536"/>
    </location>
</feature>
<dbReference type="Proteomes" id="UP000283680">
    <property type="component" value="Unassembled WGS sequence"/>
</dbReference>
<keyword evidence="3 6" id="KW-0732">Signal</keyword>
<keyword evidence="4" id="KW-0472">Membrane</keyword>
<sequence length="536" mass="60873">MKLKKYIAFAGMAVLMLCSCNEMENAPTNKFTDNSYWTSTTKAQYVVNMAYSQMYNAGRMWSDESLSDNAYDGRSVDDQRAIRKGMATPSLDIFKNEWKDLYGGIKTCHVFLEKVDLVPNMDASVKARMIAEIRYIRASLYFRLTNLYGAVPFFTEDITLEESRSVSRTDRETIISFIHQELEDIKDALPTRDQLPEEDKGKITKGAVCALQARVYLMDSDWNNVMLYCDNLMNKQGEYGTYALFPDYAGLFDEANEYNEEIIMDRSYVPNLITWGEMVDMIPLSRGGRAVNRVPQQSLVDTYLMLSGKTISEAGTDYNPAYPYDNRDPRLTATIIYDGYDWSGNVDDGSKDVVINIRPGSGTDAYDGGGNGTSTGYFTRKYYNPQASGDQNSGMNIITMRYADILLMYAEAVHETSGMTEAVWNKTIRPIRERAGFTADAALNFPAGKSKEEMRQIIRDERRVEMAMEGLRWYDIKRWKAGNEYLSGKVRGASFVDENKLDTRKFEEARDYLWAVPISEINLNPNLAPNNPGYGN</sequence>
<protein>
    <submittedName>
        <fullName evidence="9">RagB/SusD family nutrient uptake outer membrane protein</fullName>
    </submittedName>
</protein>
<organism evidence="9 10">
    <name type="scientific">Bacteroides uniformis</name>
    <dbReference type="NCBI Taxonomy" id="820"/>
    <lineage>
        <taxon>Bacteria</taxon>
        <taxon>Pseudomonadati</taxon>
        <taxon>Bacteroidota</taxon>
        <taxon>Bacteroidia</taxon>
        <taxon>Bacteroidales</taxon>
        <taxon>Bacteroidaceae</taxon>
        <taxon>Bacteroides</taxon>
    </lineage>
</organism>
<dbReference type="PROSITE" id="PS51257">
    <property type="entry name" value="PROKAR_LIPOPROTEIN"/>
    <property type="match status" value="1"/>
</dbReference>
<dbReference type="GO" id="GO:0009279">
    <property type="term" value="C:cell outer membrane"/>
    <property type="evidence" value="ECO:0007669"/>
    <property type="project" value="UniProtKB-SubCell"/>
</dbReference>
<dbReference type="InterPro" id="IPR012944">
    <property type="entry name" value="SusD_RagB_dom"/>
</dbReference>
<evidence type="ECO:0000256" key="2">
    <source>
        <dbReference type="ARBA" id="ARBA00006275"/>
    </source>
</evidence>
<comment type="subcellular location">
    <subcellularLocation>
        <location evidence="1">Cell outer membrane</location>
    </subcellularLocation>
</comment>
<evidence type="ECO:0000256" key="4">
    <source>
        <dbReference type="ARBA" id="ARBA00023136"/>
    </source>
</evidence>
<gene>
    <name evidence="9" type="ORF">DWY92_09455</name>
</gene>
<evidence type="ECO:0000256" key="3">
    <source>
        <dbReference type="ARBA" id="ARBA00022729"/>
    </source>
</evidence>
<dbReference type="Pfam" id="PF14322">
    <property type="entry name" value="SusD-like_3"/>
    <property type="match status" value="1"/>
</dbReference>